<name>A0AB37ASH9_9BURK</name>
<dbReference type="AlphaFoldDB" id="A0AB37ASH9"/>
<evidence type="ECO:0000313" key="1">
    <source>
        <dbReference type="EMBL" id="PRE45472.1"/>
    </source>
</evidence>
<gene>
    <name evidence="1" type="ORF">C6P99_19450</name>
</gene>
<dbReference type="EMBL" id="PVFR01000058">
    <property type="protein sequence ID" value="PRE45472.1"/>
    <property type="molecule type" value="Genomic_DNA"/>
</dbReference>
<evidence type="ECO:0008006" key="3">
    <source>
        <dbReference type="Google" id="ProtNLM"/>
    </source>
</evidence>
<dbReference type="Proteomes" id="UP000237811">
    <property type="component" value="Unassembled WGS sequence"/>
</dbReference>
<reference evidence="1 2" key="1">
    <citation type="submission" date="2018-03" db="EMBL/GenBank/DDBJ databases">
        <authorList>
            <person name="Nguyen K."/>
            <person name="Fouts D."/>
            <person name="Sutton G."/>
        </authorList>
    </citation>
    <scope>NUCLEOTIDE SEQUENCE [LARGE SCALE GENOMIC DNA]</scope>
    <source>
        <strain evidence="1 2">AU14328</strain>
    </source>
</reference>
<comment type="caution">
    <text evidence="1">The sequence shown here is derived from an EMBL/GenBank/DDBJ whole genome shotgun (WGS) entry which is preliminary data.</text>
</comment>
<proteinExistence type="predicted"/>
<organism evidence="1 2">
    <name type="scientific">Burkholderia multivorans</name>
    <dbReference type="NCBI Taxonomy" id="87883"/>
    <lineage>
        <taxon>Bacteria</taxon>
        <taxon>Pseudomonadati</taxon>
        <taxon>Pseudomonadota</taxon>
        <taxon>Betaproteobacteria</taxon>
        <taxon>Burkholderiales</taxon>
        <taxon>Burkholderiaceae</taxon>
        <taxon>Burkholderia</taxon>
        <taxon>Burkholderia cepacia complex</taxon>
    </lineage>
</organism>
<sequence length="118" mass="13122">MSPETMQTWVSLTGWRSIMHDAEMEAWVALCDTTEANETTAFDAVAIIVETGMPRDAAMKLAERWSTVGDHRIRPAADGLWTWDFGLDGKGPRPAVERWHGTASQGGPSCRDWACRRS</sequence>
<protein>
    <recommendedName>
        <fullName evidence="3">Bacteriophage protein</fullName>
    </recommendedName>
</protein>
<accession>A0AB37ASH9</accession>
<evidence type="ECO:0000313" key="2">
    <source>
        <dbReference type="Proteomes" id="UP000237811"/>
    </source>
</evidence>